<proteinExistence type="predicted"/>
<dbReference type="PANTHER" id="PTHR30273">
    <property type="entry name" value="PERIPLASMIC SIGNAL SENSOR AND SIGMA FACTOR ACTIVATOR FECR-RELATED"/>
    <property type="match status" value="1"/>
</dbReference>
<dbReference type="AlphaFoldDB" id="A0A2D0NGS4"/>
<comment type="caution">
    <text evidence="4">The sequence shown here is derived from an EMBL/GenBank/DDBJ whole genome shotgun (WGS) entry which is preliminary data.</text>
</comment>
<organism evidence="4 5">
    <name type="scientific">Flavilitoribacter nigricans (strain ATCC 23147 / DSM 23189 / NBRC 102662 / NCIMB 1420 / SS-2)</name>
    <name type="common">Lewinella nigricans</name>
    <dbReference type="NCBI Taxonomy" id="1122177"/>
    <lineage>
        <taxon>Bacteria</taxon>
        <taxon>Pseudomonadati</taxon>
        <taxon>Bacteroidota</taxon>
        <taxon>Saprospiria</taxon>
        <taxon>Saprospirales</taxon>
        <taxon>Lewinellaceae</taxon>
        <taxon>Flavilitoribacter</taxon>
    </lineage>
</organism>
<evidence type="ECO:0000259" key="3">
    <source>
        <dbReference type="Pfam" id="PF16344"/>
    </source>
</evidence>
<dbReference type="Proteomes" id="UP000223913">
    <property type="component" value="Unassembled WGS sequence"/>
</dbReference>
<dbReference type="Gene3D" id="3.55.50.30">
    <property type="match status" value="1"/>
</dbReference>
<feature type="domain" description="FecR protein" evidence="2">
    <location>
        <begin position="134"/>
        <end position="224"/>
    </location>
</feature>
<accession>A0A2D0NGS4</accession>
<dbReference type="OrthoDB" id="645173at2"/>
<dbReference type="GO" id="GO:0016989">
    <property type="term" value="F:sigma factor antagonist activity"/>
    <property type="evidence" value="ECO:0007669"/>
    <property type="project" value="TreeGrafter"/>
</dbReference>
<gene>
    <name evidence="4" type="ORF">CRP01_06195</name>
</gene>
<dbReference type="Gene3D" id="2.60.120.1440">
    <property type="match status" value="1"/>
</dbReference>
<dbReference type="InterPro" id="IPR012373">
    <property type="entry name" value="Ferrdict_sens_TM"/>
</dbReference>
<keyword evidence="1" id="KW-1133">Transmembrane helix</keyword>
<keyword evidence="5" id="KW-1185">Reference proteome</keyword>
<keyword evidence="1" id="KW-0472">Membrane</keyword>
<dbReference type="InterPro" id="IPR032508">
    <property type="entry name" value="FecR_C"/>
</dbReference>
<reference evidence="4 5" key="1">
    <citation type="submission" date="2017-10" db="EMBL/GenBank/DDBJ databases">
        <title>The draft genome sequence of Lewinella nigricans NBRC 102662.</title>
        <authorList>
            <person name="Wang K."/>
        </authorList>
    </citation>
    <scope>NUCLEOTIDE SEQUENCE [LARGE SCALE GENOMIC DNA]</scope>
    <source>
        <strain evidence="4 5">NBRC 102662</strain>
    </source>
</reference>
<feature type="domain" description="Protein FecR C-terminal" evidence="3">
    <location>
        <begin position="273"/>
        <end position="340"/>
    </location>
</feature>
<dbReference type="Pfam" id="PF16344">
    <property type="entry name" value="FecR_C"/>
    <property type="match status" value="1"/>
</dbReference>
<feature type="transmembrane region" description="Helical" evidence="1">
    <location>
        <begin position="106"/>
        <end position="123"/>
    </location>
</feature>
<evidence type="ECO:0000256" key="1">
    <source>
        <dbReference type="SAM" id="Phobius"/>
    </source>
</evidence>
<dbReference type="Pfam" id="PF04773">
    <property type="entry name" value="FecR"/>
    <property type="match status" value="1"/>
</dbReference>
<name>A0A2D0NGS4_FLAN2</name>
<evidence type="ECO:0000259" key="2">
    <source>
        <dbReference type="Pfam" id="PF04773"/>
    </source>
</evidence>
<evidence type="ECO:0000313" key="4">
    <source>
        <dbReference type="EMBL" id="PHN07687.1"/>
    </source>
</evidence>
<keyword evidence="1" id="KW-0812">Transmembrane</keyword>
<dbReference type="InterPro" id="IPR006860">
    <property type="entry name" value="FecR"/>
</dbReference>
<dbReference type="PIRSF" id="PIRSF018266">
    <property type="entry name" value="FecR"/>
    <property type="match status" value="1"/>
</dbReference>
<evidence type="ECO:0000313" key="5">
    <source>
        <dbReference type="Proteomes" id="UP000223913"/>
    </source>
</evidence>
<dbReference type="EMBL" id="PDUD01000009">
    <property type="protein sequence ID" value="PHN07687.1"/>
    <property type="molecule type" value="Genomic_DNA"/>
</dbReference>
<dbReference type="RefSeq" id="WP_099149133.1">
    <property type="nucleotide sequence ID" value="NZ_PDUD01000009.1"/>
</dbReference>
<sequence length="344" mass="39015">MNLNQEQLDLLEKWLDDPSFHNWAKQTNDTDIAHWEHFFNLHPRLQALGETGRSLVIGVPFQKVPVDESEDRAALDQLLQRLEQKGGSGRTNREARLRKLRPGRRWIAVASIILVLTIGWGIYRSEFANKPIQLSTDYGEQYQTQLPDGSLVHLNANSRLTYYPDKPRKVWLEGEAFFEVQKKAATGATFQVITEDLAVTVHGTAFNVNARNDQTKVFLEEGKVSLQVADPERSRIDMQPGDLVSYSKKQNNLLENQKDVSALESVSWKDGTLIFKETPLSEALPEIEEIYGIEFVVLEEKLLDETIGGGVPIRDLQVTLQTLRDVYGLRIEADGNRYLISGVE</sequence>
<protein>
    <submittedName>
        <fullName evidence="4">Uncharacterized protein</fullName>
    </submittedName>
</protein>
<dbReference type="PANTHER" id="PTHR30273:SF2">
    <property type="entry name" value="PROTEIN FECR"/>
    <property type="match status" value="1"/>
</dbReference>